<dbReference type="InterPro" id="IPR001482">
    <property type="entry name" value="T2SS/T4SS_dom"/>
</dbReference>
<dbReference type="Gene3D" id="3.30.450.380">
    <property type="match status" value="1"/>
</dbReference>
<dbReference type="EMBL" id="CACRTN010000009">
    <property type="protein sequence ID" value="VYT70751.1"/>
    <property type="molecule type" value="Genomic_DNA"/>
</dbReference>
<feature type="domain" description="Bacterial type II secretion system protein E" evidence="2">
    <location>
        <begin position="75"/>
        <end position="333"/>
    </location>
</feature>
<dbReference type="PANTHER" id="PTHR30486:SF6">
    <property type="entry name" value="TYPE IV PILUS RETRACTATION ATPASE PILT"/>
    <property type="match status" value="1"/>
</dbReference>
<protein>
    <submittedName>
        <fullName evidence="3">Conjugal transfer protein/MT3759</fullName>
    </submittedName>
</protein>
<dbReference type="CDD" id="cd01130">
    <property type="entry name" value="VirB11-like_ATPase"/>
    <property type="match status" value="1"/>
</dbReference>
<dbReference type="Pfam" id="PF00437">
    <property type="entry name" value="T2SSE"/>
    <property type="match status" value="1"/>
</dbReference>
<dbReference type="Gene3D" id="3.40.50.300">
    <property type="entry name" value="P-loop containing nucleotide triphosphate hydrolases"/>
    <property type="match status" value="1"/>
</dbReference>
<sequence length="429" mass="48180">MLSEQELAIERRVLKLVRDELAQQALYEEAQGDRTQTARDMAQDYLQEDEDGQYLNYTDAAKVLEAVIDDLFLLGPLEELLWDEDVSEIDINAPDNVRVEVGGVMHGTRIRFEDDDHVKAVIDRIVGATGNRCDEGKTMCNCVLVRPGAPFDGSRVNATCMPTAVDHHELCIRKFKQSKATLQDLMESGMFDQRILEILEAILVGRMNFLIVGGTGTGKTTLLNALCRLIPRDQRVGILEDTPEIRFEHPDVFRNQARPANAEGEGEVTIRDLVINSLRKRPDRIIVGECRGPEAFDMLRAISSGHLGSITTIHANDARGAMPALLNMVQQAGMGMEAKDILDYVSRCFDFVVAIERGTDGQRRITEIAEIQGMEGDKVRMGTLVKFEQDWTDGLQIEGTWVPTGERISPEHISRMRKCGVTDEDWWYM</sequence>
<evidence type="ECO:0000259" key="2">
    <source>
        <dbReference type="Pfam" id="PF00437"/>
    </source>
</evidence>
<dbReference type="RefSeq" id="WP_156848175.1">
    <property type="nucleotide sequence ID" value="NZ_CACRTN010000009.1"/>
</dbReference>
<dbReference type="InterPro" id="IPR050921">
    <property type="entry name" value="T4SS_GSP_E_ATPase"/>
</dbReference>
<accession>A0A6N2YV70</accession>
<organism evidence="3">
    <name type="scientific">Collinsella intestinalis</name>
    <dbReference type="NCBI Taxonomy" id="147207"/>
    <lineage>
        <taxon>Bacteria</taxon>
        <taxon>Bacillati</taxon>
        <taxon>Actinomycetota</taxon>
        <taxon>Coriobacteriia</taxon>
        <taxon>Coriobacteriales</taxon>
        <taxon>Coriobacteriaceae</taxon>
        <taxon>Collinsella</taxon>
    </lineage>
</organism>
<dbReference type="SUPFAM" id="SSF52540">
    <property type="entry name" value="P-loop containing nucleoside triphosphate hydrolases"/>
    <property type="match status" value="1"/>
</dbReference>
<dbReference type="InterPro" id="IPR027417">
    <property type="entry name" value="P-loop_NTPase"/>
</dbReference>
<gene>
    <name evidence="3" type="ORF">CILFYP54_01328</name>
</gene>
<dbReference type="GO" id="GO:0016887">
    <property type="term" value="F:ATP hydrolysis activity"/>
    <property type="evidence" value="ECO:0007669"/>
    <property type="project" value="InterPro"/>
</dbReference>
<name>A0A6N2YV70_9ACTN</name>
<reference evidence="3" key="1">
    <citation type="submission" date="2019-11" db="EMBL/GenBank/DDBJ databases">
        <authorList>
            <person name="Feng L."/>
        </authorList>
    </citation>
    <scope>NUCLEOTIDE SEQUENCE</scope>
    <source>
        <strain evidence="3">CintestinalisLFYP54</strain>
    </source>
</reference>
<evidence type="ECO:0000313" key="3">
    <source>
        <dbReference type="EMBL" id="VYT70751.1"/>
    </source>
</evidence>
<evidence type="ECO:0000256" key="1">
    <source>
        <dbReference type="ARBA" id="ARBA00006611"/>
    </source>
</evidence>
<dbReference type="PANTHER" id="PTHR30486">
    <property type="entry name" value="TWITCHING MOTILITY PROTEIN PILT"/>
    <property type="match status" value="1"/>
</dbReference>
<dbReference type="AlphaFoldDB" id="A0A6N2YV70"/>
<proteinExistence type="inferred from homology"/>
<comment type="similarity">
    <text evidence="1">Belongs to the GSP E family.</text>
</comment>